<protein>
    <submittedName>
        <fullName evidence="1">Uncharacterized protein</fullName>
    </submittedName>
</protein>
<gene>
    <name evidence="1" type="ORF">CYCCA115_LOCUS14854</name>
</gene>
<proteinExistence type="predicted"/>
<name>A0AAD2PVA9_9STRA</name>
<dbReference type="EMBL" id="CAKOGP040001862">
    <property type="protein sequence ID" value="CAJ1954259.1"/>
    <property type="molecule type" value="Genomic_DNA"/>
</dbReference>
<evidence type="ECO:0000313" key="1">
    <source>
        <dbReference type="EMBL" id="CAJ1954259.1"/>
    </source>
</evidence>
<sequence>MMVALGFGFECLTAIDSRLVTAQCCFCFVDDTDVIEAGTSVDQSGEDICTSVQAAASTWAGGISVTGGGINPKKSFWWLIDFVWDARNGRWKFRRKNQLLPDYHLQIPGLSGKQEGLRRLEPDEAEKTLGVVLAPLEDPKAHLEYLKGITKKWVEQVRSGHLHKYDVIP</sequence>
<organism evidence="1 2">
    <name type="scientific">Cylindrotheca closterium</name>
    <dbReference type="NCBI Taxonomy" id="2856"/>
    <lineage>
        <taxon>Eukaryota</taxon>
        <taxon>Sar</taxon>
        <taxon>Stramenopiles</taxon>
        <taxon>Ochrophyta</taxon>
        <taxon>Bacillariophyta</taxon>
        <taxon>Bacillariophyceae</taxon>
        <taxon>Bacillariophycidae</taxon>
        <taxon>Bacillariales</taxon>
        <taxon>Bacillariaceae</taxon>
        <taxon>Cylindrotheca</taxon>
    </lineage>
</organism>
<dbReference type="Proteomes" id="UP001295423">
    <property type="component" value="Unassembled WGS sequence"/>
</dbReference>
<evidence type="ECO:0000313" key="2">
    <source>
        <dbReference type="Proteomes" id="UP001295423"/>
    </source>
</evidence>
<reference evidence="1" key="1">
    <citation type="submission" date="2023-08" db="EMBL/GenBank/DDBJ databases">
        <authorList>
            <person name="Audoor S."/>
            <person name="Bilcke G."/>
        </authorList>
    </citation>
    <scope>NUCLEOTIDE SEQUENCE</scope>
</reference>
<keyword evidence="2" id="KW-1185">Reference proteome</keyword>
<dbReference type="AlphaFoldDB" id="A0AAD2PVA9"/>
<accession>A0AAD2PVA9</accession>
<comment type="caution">
    <text evidence="1">The sequence shown here is derived from an EMBL/GenBank/DDBJ whole genome shotgun (WGS) entry which is preliminary data.</text>
</comment>